<reference evidence="2 3" key="1">
    <citation type="submission" date="2007-06" db="EMBL/GenBank/DDBJ databases">
        <authorList>
            <person name="Dodson R.J."/>
            <person name="Harkins D."/>
            <person name="Paulsen I.T."/>
        </authorList>
    </citation>
    <scope>NUCLEOTIDE SEQUENCE [LARGE SCALE GENOMIC DNA]</scope>
    <source>
        <strain evidence="2 3">PA7</strain>
    </source>
</reference>
<dbReference type="SUPFAM" id="SSF52200">
    <property type="entry name" value="Toll/Interleukin receptor TIR domain"/>
    <property type="match status" value="1"/>
</dbReference>
<gene>
    <name evidence="2" type="ordered locus">PSPA7_2375</name>
</gene>
<dbReference type="Gene3D" id="3.40.50.10140">
    <property type="entry name" value="Toll/interleukin-1 receptor homology (TIR) domain"/>
    <property type="match status" value="1"/>
</dbReference>
<organism evidence="2 3">
    <name type="scientific">Pseudomonas paraeruginosa (strain DSM 24068 / PA7)</name>
    <name type="common">Pseudomonas aeruginosa (strain PA7)</name>
    <dbReference type="NCBI Taxonomy" id="381754"/>
    <lineage>
        <taxon>Bacteria</taxon>
        <taxon>Pseudomonadati</taxon>
        <taxon>Pseudomonadota</taxon>
        <taxon>Gammaproteobacteria</taxon>
        <taxon>Pseudomonadales</taxon>
        <taxon>Pseudomonadaceae</taxon>
        <taxon>Pseudomonas</taxon>
        <taxon>Pseudomonas paraeruginosa</taxon>
    </lineage>
</organism>
<reference evidence="2 3" key="2">
    <citation type="journal article" date="2010" name="PLoS ONE">
        <title>Complete genome sequence of the multiresistant taxonomic outlier Pseudomonas aeruginosa PA7.</title>
        <authorList>
            <person name="Roy P.H."/>
            <person name="Tetu S.G."/>
            <person name="Larouche A."/>
            <person name="Elbourne L."/>
            <person name="Tremblay S."/>
            <person name="Ren Q."/>
            <person name="Dodson R."/>
            <person name="Harkins D."/>
            <person name="Shay R."/>
            <person name="Watkins K."/>
            <person name="Mahamoud Y."/>
            <person name="Paulsen I.T."/>
        </authorList>
    </citation>
    <scope>NUCLEOTIDE SEQUENCE [LARGE SCALE GENOMIC DNA]</scope>
    <source>
        <strain evidence="2 3">PA7</strain>
    </source>
</reference>
<evidence type="ECO:0000259" key="1">
    <source>
        <dbReference type="PROSITE" id="PS50104"/>
    </source>
</evidence>
<feature type="domain" description="TIR" evidence="1">
    <location>
        <begin position="1"/>
        <end position="115"/>
    </location>
</feature>
<evidence type="ECO:0000313" key="2">
    <source>
        <dbReference type="EMBL" id="ABR85931.1"/>
    </source>
</evidence>
<dbReference type="Proteomes" id="UP000001582">
    <property type="component" value="Chromosome"/>
</dbReference>
<dbReference type="PROSITE" id="PS50104">
    <property type="entry name" value="TIR"/>
    <property type="match status" value="1"/>
</dbReference>
<accession>A6V3V7</accession>
<evidence type="ECO:0000313" key="3">
    <source>
        <dbReference type="Proteomes" id="UP000001582"/>
    </source>
</evidence>
<dbReference type="AlphaFoldDB" id="A6V3V7"/>
<dbReference type="Pfam" id="PF13676">
    <property type="entry name" value="TIR_2"/>
    <property type="match status" value="1"/>
</dbReference>
<dbReference type="EMBL" id="CP000744">
    <property type="protein sequence ID" value="ABR85931.1"/>
    <property type="molecule type" value="Genomic_DNA"/>
</dbReference>
<dbReference type="HOGENOM" id="CLU_952748_0_0_6"/>
<name>A6V3V7_PSEP7</name>
<proteinExistence type="predicted"/>
<dbReference type="PHI-base" id="PHI:7148"/>
<dbReference type="SMR" id="A6V3V7"/>
<sequence length="303" mass="34643">MAVFISYSHADKEKIDMIAGHLVRKRASVWVDRWELKPGDSLINRIQEAVEGSSALLIMLSSASVESEWCKKELTGGLLRELEERRVVTIPVLLEDCKIPLFLRDKLYADFRKDFDVGMSALLEAVAGHSNPDQSRIEDVDGYLDWATDWGEVEGNISINYTLVQNSSNTEMTFLTQIFCILGSVASARYRQYQKLGIDWVYRTMHALSLQAFSKDNDDMFVILDDTIPKTRSLMCVDPKTGSDYEMKVICRKMGNDNGKDQLLNITEYLERIFEFTMKTNRKPTAEEEEKMKIIAATPWPRA</sequence>
<dbReference type="InterPro" id="IPR035897">
    <property type="entry name" value="Toll_tir_struct_dom_sf"/>
</dbReference>
<dbReference type="InterPro" id="IPR000157">
    <property type="entry name" value="TIR_dom"/>
</dbReference>
<dbReference type="SMART" id="SM00255">
    <property type="entry name" value="TIR"/>
    <property type="match status" value="1"/>
</dbReference>
<protein>
    <submittedName>
        <fullName evidence="2">TIR</fullName>
    </submittedName>
</protein>
<dbReference type="KEGG" id="pap:PSPA7_2375"/>
<dbReference type="RefSeq" id="WP_012075302.1">
    <property type="nucleotide sequence ID" value="NC_009656.1"/>
</dbReference>
<dbReference type="GO" id="GO:0007165">
    <property type="term" value="P:signal transduction"/>
    <property type="evidence" value="ECO:0007669"/>
    <property type="project" value="InterPro"/>
</dbReference>